<sequence>MALPATACDSQGDGDDSGKQSSSPSPSEESIFDSSVSVGVKKGQPGFNTKSGYDYAGFETALVQRLSDYTPFKDYDLGDLPSLQREKILRGGGKDLVVATYSITPRRDKEVDFTVPYFKSDQGLLVAKDEDRIKRLQDLKGKRVCTASGSTSDPGGADDDKAAKEVRQALGEGVEPLTRDDYKQCVQDLIKGGNFDAVWTDKIVLEGFAHAKPYADHVRVLPDITVGKRQYYGVGLREGHSEDCRKLNRALKEFLDKDWPTTFRSYFPELAEKQDFVQTYRPSPGEYADLERDSCGANDD</sequence>
<dbReference type="PANTHER" id="PTHR30085:SF6">
    <property type="entry name" value="ABC TRANSPORTER GLUTAMINE-BINDING PROTEIN GLNH"/>
    <property type="match status" value="1"/>
</dbReference>
<dbReference type="PANTHER" id="PTHR30085">
    <property type="entry name" value="AMINO ACID ABC TRANSPORTER PERMEASE"/>
    <property type="match status" value="1"/>
</dbReference>
<evidence type="ECO:0000259" key="5">
    <source>
        <dbReference type="SMART" id="SM00062"/>
    </source>
</evidence>
<dbReference type="EMBL" id="LJGW01000242">
    <property type="protein sequence ID" value="OEV11188.1"/>
    <property type="molecule type" value="Genomic_DNA"/>
</dbReference>
<organism evidence="6 7">
    <name type="scientific">Streptomyces nanshensis</name>
    <dbReference type="NCBI Taxonomy" id="518642"/>
    <lineage>
        <taxon>Bacteria</taxon>
        <taxon>Bacillati</taxon>
        <taxon>Actinomycetota</taxon>
        <taxon>Actinomycetes</taxon>
        <taxon>Kitasatosporales</taxon>
        <taxon>Streptomycetaceae</taxon>
        <taxon>Streptomyces</taxon>
    </lineage>
</organism>
<gene>
    <name evidence="6" type="ORF">AN218_14100</name>
</gene>
<evidence type="ECO:0000313" key="7">
    <source>
        <dbReference type="Proteomes" id="UP000176005"/>
    </source>
</evidence>
<reference evidence="6 7" key="1">
    <citation type="journal article" date="2016" name="Front. Microbiol.">
        <title>Comparative Genomics Analysis of Streptomyces Species Reveals Their Adaptation to the Marine Environment and Their Diversity at the Genomic Level.</title>
        <authorList>
            <person name="Tian X."/>
            <person name="Zhang Z."/>
            <person name="Yang T."/>
            <person name="Chen M."/>
            <person name="Li J."/>
            <person name="Chen F."/>
            <person name="Yang J."/>
            <person name="Li W."/>
            <person name="Zhang B."/>
            <person name="Zhang Z."/>
            <person name="Wu J."/>
            <person name="Zhang C."/>
            <person name="Long L."/>
            <person name="Xiao J."/>
        </authorList>
    </citation>
    <scope>NUCLEOTIDE SEQUENCE [LARGE SCALE GENOMIC DNA]</scope>
    <source>
        <strain evidence="6 7">SCSIO 10429</strain>
    </source>
</reference>
<name>A0A1E7L4V4_9ACTN</name>
<evidence type="ECO:0000256" key="3">
    <source>
        <dbReference type="ARBA" id="ARBA00022729"/>
    </source>
</evidence>
<dbReference type="AlphaFoldDB" id="A0A1E7L4V4"/>
<keyword evidence="3" id="KW-0732">Signal</keyword>
<dbReference type="GO" id="GO:0030288">
    <property type="term" value="C:outer membrane-bounded periplasmic space"/>
    <property type="evidence" value="ECO:0007669"/>
    <property type="project" value="TreeGrafter"/>
</dbReference>
<evidence type="ECO:0000256" key="1">
    <source>
        <dbReference type="ARBA" id="ARBA00010333"/>
    </source>
</evidence>
<accession>A0A1E7L4V4</accession>
<evidence type="ECO:0000313" key="6">
    <source>
        <dbReference type="EMBL" id="OEV11188.1"/>
    </source>
</evidence>
<feature type="region of interest" description="Disordered" evidence="4">
    <location>
        <begin position="1"/>
        <end position="49"/>
    </location>
</feature>
<dbReference type="GO" id="GO:0006865">
    <property type="term" value="P:amino acid transport"/>
    <property type="evidence" value="ECO:0007669"/>
    <property type="project" value="TreeGrafter"/>
</dbReference>
<dbReference type="Pfam" id="PF00497">
    <property type="entry name" value="SBP_bac_3"/>
    <property type="match status" value="1"/>
</dbReference>
<dbReference type="InterPro" id="IPR051455">
    <property type="entry name" value="Bact_solute-bind_prot3"/>
</dbReference>
<protein>
    <recommendedName>
        <fullName evidence="5">Solute-binding protein family 3/N-terminal domain-containing protein</fullName>
    </recommendedName>
</protein>
<dbReference type="SMART" id="SM00062">
    <property type="entry name" value="PBPb"/>
    <property type="match status" value="1"/>
</dbReference>
<dbReference type="GO" id="GO:0005576">
    <property type="term" value="C:extracellular region"/>
    <property type="evidence" value="ECO:0007669"/>
    <property type="project" value="TreeGrafter"/>
</dbReference>
<dbReference type="InterPro" id="IPR001638">
    <property type="entry name" value="Solute-binding_3/MltF_N"/>
</dbReference>
<keyword evidence="2" id="KW-0813">Transport</keyword>
<feature type="compositionally biased region" description="Low complexity" evidence="4">
    <location>
        <begin position="19"/>
        <end position="38"/>
    </location>
</feature>
<evidence type="ECO:0000256" key="4">
    <source>
        <dbReference type="SAM" id="MobiDB-lite"/>
    </source>
</evidence>
<feature type="region of interest" description="Disordered" evidence="4">
    <location>
        <begin position="281"/>
        <end position="300"/>
    </location>
</feature>
<feature type="domain" description="Solute-binding protein family 3/N-terminal" evidence="5">
    <location>
        <begin position="35"/>
        <end position="270"/>
    </location>
</feature>
<keyword evidence="7" id="KW-1185">Reference proteome</keyword>
<dbReference type="Proteomes" id="UP000176005">
    <property type="component" value="Unassembled WGS sequence"/>
</dbReference>
<comment type="caution">
    <text evidence="6">The sequence shown here is derived from an EMBL/GenBank/DDBJ whole genome shotgun (WGS) entry which is preliminary data.</text>
</comment>
<dbReference type="SUPFAM" id="SSF53850">
    <property type="entry name" value="Periplasmic binding protein-like II"/>
    <property type="match status" value="1"/>
</dbReference>
<comment type="similarity">
    <text evidence="1">Belongs to the bacterial solute-binding protein 3 family.</text>
</comment>
<dbReference type="Gene3D" id="3.40.190.10">
    <property type="entry name" value="Periplasmic binding protein-like II"/>
    <property type="match status" value="2"/>
</dbReference>
<proteinExistence type="inferred from homology"/>
<evidence type="ECO:0000256" key="2">
    <source>
        <dbReference type="ARBA" id="ARBA00022448"/>
    </source>
</evidence>